<evidence type="ECO:0000256" key="1">
    <source>
        <dbReference type="SAM" id="MobiDB-lite"/>
    </source>
</evidence>
<proteinExistence type="predicted"/>
<evidence type="ECO:0000313" key="2">
    <source>
        <dbReference type="EMBL" id="MFB9315698.1"/>
    </source>
</evidence>
<name>A0ABV5KG33_9ACTN</name>
<dbReference type="Proteomes" id="UP001589750">
    <property type="component" value="Unassembled WGS sequence"/>
</dbReference>
<organism evidence="2 3">
    <name type="scientific">Nocardioides plantarum</name>
    <dbReference type="NCBI Taxonomy" id="29299"/>
    <lineage>
        <taxon>Bacteria</taxon>
        <taxon>Bacillati</taxon>
        <taxon>Actinomycetota</taxon>
        <taxon>Actinomycetes</taxon>
        <taxon>Propionibacteriales</taxon>
        <taxon>Nocardioidaceae</taxon>
        <taxon>Nocardioides</taxon>
    </lineage>
</organism>
<dbReference type="EMBL" id="JBHMDG010000037">
    <property type="protein sequence ID" value="MFB9315698.1"/>
    <property type="molecule type" value="Genomic_DNA"/>
</dbReference>
<keyword evidence="3" id="KW-1185">Reference proteome</keyword>
<comment type="caution">
    <text evidence="2">The sequence shown here is derived from an EMBL/GenBank/DDBJ whole genome shotgun (WGS) entry which is preliminary data.</text>
</comment>
<evidence type="ECO:0000313" key="3">
    <source>
        <dbReference type="Proteomes" id="UP001589750"/>
    </source>
</evidence>
<accession>A0ABV5KG33</accession>
<protein>
    <recommendedName>
        <fullName evidence="4">DUF222 domain-containing protein</fullName>
    </recommendedName>
</protein>
<dbReference type="RefSeq" id="WP_140009418.1">
    <property type="nucleotide sequence ID" value="NZ_JBHMDG010000037.1"/>
</dbReference>
<reference evidence="2 3" key="1">
    <citation type="submission" date="2024-09" db="EMBL/GenBank/DDBJ databases">
        <authorList>
            <person name="Sun Q."/>
            <person name="Mori K."/>
        </authorList>
    </citation>
    <scope>NUCLEOTIDE SEQUENCE [LARGE SCALE GENOMIC DNA]</scope>
    <source>
        <strain evidence="2 3">JCM 9626</strain>
    </source>
</reference>
<gene>
    <name evidence="2" type="ORF">ACFFRI_21825</name>
</gene>
<evidence type="ECO:0008006" key="4">
    <source>
        <dbReference type="Google" id="ProtNLM"/>
    </source>
</evidence>
<feature type="region of interest" description="Disordered" evidence="1">
    <location>
        <begin position="218"/>
        <end position="237"/>
    </location>
</feature>
<sequence length="237" mass="25549">MTGQTSDEAAAYLAHTARQWRDETESAWLLAHRHTAEVVQAAVDCLVAGLDTPSLRALAGLPSGAPRSTVGPVLLDTLRELDIPERPDPGSTVGLEGLRELLALVLDDVRTLGLGLEEQFAISPGPPSWESPHAVHLDFPSGSWMIHPGTDDQTPADELERLADQVHEWVVEELPGLRRPTNWPVCPAHPTTHPLEVRQVAGDVVWVCPRTEEAVARVGELSSGGTTPPGPRRSPGR</sequence>
<feature type="compositionally biased region" description="Pro residues" evidence="1">
    <location>
        <begin position="228"/>
        <end position="237"/>
    </location>
</feature>